<comment type="subcellular location">
    <subcellularLocation>
        <location evidence="1 7">Cytoplasm</location>
    </subcellularLocation>
</comment>
<name>A0ABQ4P8J6_9GAMM</name>
<feature type="signal peptide" evidence="8">
    <location>
        <begin position="1"/>
        <end position="24"/>
    </location>
</feature>
<reference evidence="10 11" key="1">
    <citation type="submission" date="2021-05" db="EMBL/GenBank/DDBJ databases">
        <title>Molecular characterization for Shewanella algae harboring chromosomal blaOXA-55-like strains isolated from clinical and environment sample.</title>
        <authorList>
            <person name="Ohama Y."/>
            <person name="Aoki K."/>
            <person name="Harada S."/>
            <person name="Moriya K."/>
            <person name="Ishii Y."/>
            <person name="Tateda K."/>
        </authorList>
    </citation>
    <scope>NUCLEOTIDE SEQUENCE [LARGE SCALE GENOMIC DNA]</scope>
    <source>
        <strain evidence="10 11">LMG 23746</strain>
    </source>
</reference>
<dbReference type="InterPro" id="IPR005151">
    <property type="entry name" value="Tail-specific_protease"/>
</dbReference>
<dbReference type="InterPro" id="IPR028204">
    <property type="entry name" value="Tricorn_C1"/>
</dbReference>
<dbReference type="Gene3D" id="2.120.10.60">
    <property type="entry name" value="Tricorn protease N-terminal domain"/>
    <property type="match status" value="1"/>
</dbReference>
<keyword evidence="6 7" id="KW-0720">Serine protease</keyword>
<dbReference type="PANTHER" id="PTHR43253:SF1">
    <property type="entry name" value="TRICORN PROTEASE HOMOLOG 2-RELATED"/>
    <property type="match status" value="1"/>
</dbReference>
<evidence type="ECO:0000259" key="9">
    <source>
        <dbReference type="SMART" id="SM00245"/>
    </source>
</evidence>
<keyword evidence="4 7" id="KW-0645">Protease</keyword>
<comment type="function">
    <text evidence="7">Degrades oligopeptides.</text>
</comment>
<dbReference type="SUPFAM" id="SSF69304">
    <property type="entry name" value="Tricorn protease N-terminal domain"/>
    <property type="match status" value="1"/>
</dbReference>
<dbReference type="CDD" id="cd07562">
    <property type="entry name" value="Peptidase_S41_TRI"/>
    <property type="match status" value="1"/>
</dbReference>
<dbReference type="Pfam" id="PF14685">
    <property type="entry name" value="PDZ_Tricorn"/>
    <property type="match status" value="1"/>
</dbReference>
<dbReference type="Gene3D" id="2.130.10.10">
    <property type="entry name" value="YVTN repeat-like/Quinoprotein amine dehydrogenase"/>
    <property type="match status" value="1"/>
</dbReference>
<protein>
    <recommendedName>
        <fullName evidence="7">Tricorn protease homolog</fullName>
        <ecNumber evidence="7">3.4.21.-</ecNumber>
    </recommendedName>
</protein>
<keyword evidence="5 7" id="KW-0378">Hydrolase</keyword>
<dbReference type="Pfam" id="PF26549">
    <property type="entry name" value="Tricorn_N"/>
    <property type="match status" value="1"/>
</dbReference>
<evidence type="ECO:0000256" key="6">
    <source>
        <dbReference type="ARBA" id="ARBA00022825"/>
    </source>
</evidence>
<dbReference type="GO" id="GO:0008233">
    <property type="term" value="F:peptidase activity"/>
    <property type="evidence" value="ECO:0007669"/>
    <property type="project" value="UniProtKB-KW"/>
</dbReference>
<dbReference type="PIRSF" id="PIRSF036421">
    <property type="entry name" value="Tricorn_protease"/>
    <property type="match status" value="1"/>
</dbReference>
<evidence type="ECO:0000256" key="1">
    <source>
        <dbReference type="ARBA" id="ARBA00004496"/>
    </source>
</evidence>
<accession>A0ABQ4P8J6</accession>
<dbReference type="EC" id="3.4.21.-" evidence="7"/>
<dbReference type="GO" id="GO:0006508">
    <property type="term" value="P:proteolysis"/>
    <property type="evidence" value="ECO:0007669"/>
    <property type="project" value="UniProtKB-KW"/>
</dbReference>
<dbReference type="InterPro" id="IPR029414">
    <property type="entry name" value="Tricorn_PDZ"/>
</dbReference>
<keyword evidence="8" id="KW-0732">Signal</keyword>
<keyword evidence="11" id="KW-1185">Reference proteome</keyword>
<dbReference type="RefSeq" id="WP_119977433.1">
    <property type="nucleotide sequence ID" value="NZ_BPFB01000007.1"/>
</dbReference>
<dbReference type="EMBL" id="BPFB01000007">
    <property type="protein sequence ID" value="GIU43870.1"/>
    <property type="molecule type" value="Genomic_DNA"/>
</dbReference>
<evidence type="ECO:0000313" key="10">
    <source>
        <dbReference type="EMBL" id="GIU43870.1"/>
    </source>
</evidence>
<comment type="similarity">
    <text evidence="2 7">Belongs to the peptidase S41B family.</text>
</comment>
<dbReference type="InterPro" id="IPR015943">
    <property type="entry name" value="WD40/YVTN_repeat-like_dom_sf"/>
</dbReference>
<evidence type="ECO:0000313" key="11">
    <source>
        <dbReference type="Proteomes" id="UP000761574"/>
    </source>
</evidence>
<dbReference type="Proteomes" id="UP000761574">
    <property type="component" value="Unassembled WGS sequence"/>
</dbReference>
<evidence type="ECO:0000256" key="2">
    <source>
        <dbReference type="ARBA" id="ARBA00008524"/>
    </source>
</evidence>
<evidence type="ECO:0000256" key="5">
    <source>
        <dbReference type="ARBA" id="ARBA00022801"/>
    </source>
</evidence>
<dbReference type="SUPFAM" id="SSF82171">
    <property type="entry name" value="DPP6 N-terminal domain-like"/>
    <property type="match status" value="1"/>
</dbReference>
<dbReference type="Pfam" id="PF03572">
    <property type="entry name" value="Peptidase_S41"/>
    <property type="match status" value="1"/>
</dbReference>
<dbReference type="SUPFAM" id="SSF52096">
    <property type="entry name" value="ClpP/crotonase"/>
    <property type="match status" value="1"/>
</dbReference>
<dbReference type="SUPFAM" id="SSF50156">
    <property type="entry name" value="PDZ domain-like"/>
    <property type="match status" value="1"/>
</dbReference>
<dbReference type="InterPro" id="IPR012393">
    <property type="entry name" value="Tricorn_protease"/>
</dbReference>
<gene>
    <name evidence="10" type="ORF">TUM4630_08220</name>
</gene>
<dbReference type="Gene3D" id="3.90.226.10">
    <property type="entry name" value="2-enoyl-CoA Hydratase, Chain A, domain 1"/>
    <property type="match status" value="1"/>
</dbReference>
<evidence type="ECO:0000256" key="8">
    <source>
        <dbReference type="SAM" id="SignalP"/>
    </source>
</evidence>
<evidence type="ECO:0000256" key="7">
    <source>
        <dbReference type="PIRNR" id="PIRNR036421"/>
    </source>
</evidence>
<dbReference type="InterPro" id="IPR029045">
    <property type="entry name" value="ClpP/crotonase-like_dom_sf"/>
</dbReference>
<dbReference type="InterPro" id="IPR036034">
    <property type="entry name" value="PDZ_sf"/>
</dbReference>
<comment type="caution">
    <text evidence="10">The sequence shown here is derived from an EMBL/GenBank/DDBJ whole genome shotgun (WGS) entry which is preliminary data.</text>
</comment>
<dbReference type="Gene3D" id="3.30.750.44">
    <property type="match status" value="1"/>
</dbReference>
<dbReference type="Pfam" id="PF14684">
    <property type="entry name" value="Tricorn_C1"/>
    <property type="match status" value="1"/>
</dbReference>
<feature type="domain" description="Tail specific protease" evidence="9">
    <location>
        <begin position="842"/>
        <end position="1047"/>
    </location>
</feature>
<feature type="chain" id="PRO_5046889154" description="Tricorn protease homolog" evidence="8">
    <location>
        <begin position="25"/>
        <end position="1098"/>
    </location>
</feature>
<dbReference type="SMART" id="SM00245">
    <property type="entry name" value="TSPc"/>
    <property type="match status" value="1"/>
</dbReference>
<evidence type="ECO:0000256" key="3">
    <source>
        <dbReference type="ARBA" id="ARBA00022490"/>
    </source>
</evidence>
<sequence>MKLSHLFASCVLALGTLHTTPLIAASDAASNLINQGYYRAPALNDNTLVFTAEGDLWTQHLNDPQARRLTSLPAEELGAAISKDGQWVAYVANYDGASEVYIIPIQGGVAKRVSFENSRVRVQGWTADGQVLYATDNAFGPANYWVLKSVDPVSLTTKDLPLADAIEGVIDDTGATLYFTRFGLQTTGDNAKVYRGGAKGELWRYTLGSQDEAVKLTGTHKGSVRQPMLWQERLYFVSDASGNDNIWSMALNGDDVRQHTQFNDWQVRGARMDNGRIVFQQGADIQLYDIATNQMQTLDIRLTSDFSQRREHWVTQPMKFATDTQLSPAGDKVVVTARSHVAIAGTDGSRLVELALPGDHRVRHGVMSPDGRWVYGISDASGEQEIWRFAADGSRQAKQLTTNGHTLRMGLHLSPDGRYIAHDDYDGNLWLLDIEKGSNNKIITQGQGLGPYRDVVWSNDSRFMAITKDEQGQLRPQIVLYSLKKEKAQALTSDKYESFSPAFSDDGQWLYFISNRAFKATPTSPWGDRNMGPMFDNRSQLFAVALSADAQFPFSKPTELTPQPDDEQDDDIKTRVDWQGLAQRLWQVPVESGNYSQLQVTEKGLYVLSHSATPDSAPSLKWIKFDPIKPKVETFGDDVASYSLSADDSKLFIRRHSNAGQEMLILDTAEKLPTDISRAKVRTDQWQLAISPPLEWQQMFEDAWLMHRDSFFDKNMRGLDWQATKAKYQPLLARLTDRHELNDLFKQMMGELDSLHSQVYGGDLPADAKQPKAANLGARLEQTKHGVRISHIYQNDAELPSHASPLGRIEVDAAVGDIISAINGKSVNTVADVAKALRNQVNKQVLLTLKRNKNSIKTVVEPIDNRTNAKLRYLDWVNHNSQKVSDNSQGDIGYLHLYAMGAGDIASFAREFYANIDKQGLIIDVRRNRGGNIDSWIIEKLLRRAWMFWQPTQGTPNSNMQQAFRGHIVVLTDQLTYSDGETFSAGVKALGIAPLIGKQTAGAGVWLSGRNALTDKGMARVAEYPQYAMDGRWIVEGRGISPDIEVDNLPLATFNGHDAQLEKAISYLKAQLVEQVVSPLKAQPMPTSGFADDVSLLQ</sequence>
<proteinExistence type="inferred from homology"/>
<keyword evidence="3 7" id="KW-0963">Cytoplasm</keyword>
<dbReference type="Gene3D" id="2.30.42.10">
    <property type="match status" value="1"/>
</dbReference>
<evidence type="ECO:0000256" key="4">
    <source>
        <dbReference type="ARBA" id="ARBA00022670"/>
    </source>
</evidence>
<dbReference type="Pfam" id="PF26550">
    <property type="entry name" value="Tricorn_2nd"/>
    <property type="match status" value="1"/>
</dbReference>
<organism evidence="10 11">
    <name type="scientific">Shewanella algidipiscicola</name>
    <dbReference type="NCBI Taxonomy" id="614070"/>
    <lineage>
        <taxon>Bacteria</taxon>
        <taxon>Pseudomonadati</taxon>
        <taxon>Pseudomonadota</taxon>
        <taxon>Gammaproteobacteria</taxon>
        <taxon>Alteromonadales</taxon>
        <taxon>Shewanellaceae</taxon>
        <taxon>Shewanella</taxon>
    </lineage>
</organism>
<dbReference type="PANTHER" id="PTHR43253">
    <property type="entry name" value="TRICORN PROTEASE HOMOLOG 2-RELATED"/>
    <property type="match status" value="1"/>
</dbReference>